<dbReference type="PRINTS" id="PR00709">
    <property type="entry name" value="AVIDIN"/>
</dbReference>
<evidence type="ECO:0000256" key="2">
    <source>
        <dbReference type="ARBA" id="ARBA00006297"/>
    </source>
</evidence>
<evidence type="ECO:0000256" key="1">
    <source>
        <dbReference type="ARBA" id="ARBA00004613"/>
    </source>
</evidence>
<keyword evidence="6 8" id="KW-0325">Glycoprotein</keyword>
<dbReference type="InterPro" id="IPR005469">
    <property type="entry name" value="Avidin"/>
</dbReference>
<evidence type="ECO:0000256" key="7">
    <source>
        <dbReference type="ARBA" id="ARBA00023267"/>
    </source>
</evidence>
<feature type="region of interest" description="Disordered" evidence="9">
    <location>
        <begin position="1"/>
        <end position="36"/>
    </location>
</feature>
<dbReference type="SUPFAM" id="SSF50876">
    <property type="entry name" value="Avidin/streptavidin"/>
    <property type="match status" value="1"/>
</dbReference>
<dbReference type="Pfam" id="PF01382">
    <property type="entry name" value="Avidin"/>
    <property type="match status" value="1"/>
</dbReference>
<comment type="subcellular location">
    <subcellularLocation>
        <location evidence="1 8">Secreted</location>
    </subcellularLocation>
</comment>
<accession>A0A2I0TTL6</accession>
<dbReference type="Proteomes" id="UP000233556">
    <property type="component" value="Unassembled WGS sequence"/>
</dbReference>
<evidence type="ECO:0000313" key="11">
    <source>
        <dbReference type="Proteomes" id="UP000233556"/>
    </source>
</evidence>
<dbReference type="InterPro" id="IPR036896">
    <property type="entry name" value="Avidin-like_sf"/>
</dbReference>
<comment type="similarity">
    <text evidence="2 8">Belongs to the avidin/streptavidin family.</text>
</comment>
<protein>
    <recommendedName>
        <fullName evidence="8">Avidin</fullName>
    </recommendedName>
</protein>
<dbReference type="OrthoDB" id="9354216at2759"/>
<dbReference type="PANTHER" id="PTHR34399:SF3">
    <property type="entry name" value="AVID PROTEIN-RELATED"/>
    <property type="match status" value="1"/>
</dbReference>
<dbReference type="EMBL" id="KZ507291">
    <property type="protein sequence ID" value="PKU37142.1"/>
    <property type="molecule type" value="Genomic_DNA"/>
</dbReference>
<dbReference type="AlphaFoldDB" id="A0A2I0TTL6"/>
<evidence type="ECO:0000256" key="3">
    <source>
        <dbReference type="ARBA" id="ARBA00022525"/>
    </source>
</evidence>
<gene>
    <name evidence="10" type="ORF">llap_12547</name>
</gene>
<evidence type="ECO:0000256" key="6">
    <source>
        <dbReference type="ARBA" id="ARBA00023180"/>
    </source>
</evidence>
<dbReference type="GO" id="GO:0009374">
    <property type="term" value="F:biotin binding"/>
    <property type="evidence" value="ECO:0007669"/>
    <property type="project" value="UniProtKB-UniRule"/>
</dbReference>
<evidence type="ECO:0000256" key="8">
    <source>
        <dbReference type="RuleBase" id="RU369114"/>
    </source>
</evidence>
<comment type="subunit">
    <text evidence="8">Homotetramer.</text>
</comment>
<dbReference type="InterPro" id="IPR051764">
    <property type="entry name" value="Avidin/Streptavidin-rel"/>
</dbReference>
<keyword evidence="11" id="KW-1185">Reference proteome</keyword>
<dbReference type="InterPro" id="IPR005468">
    <property type="entry name" value="Avidin/str"/>
</dbReference>
<evidence type="ECO:0000313" key="10">
    <source>
        <dbReference type="EMBL" id="PKU37142.1"/>
    </source>
</evidence>
<keyword evidence="4 8" id="KW-0732">Signal</keyword>
<reference evidence="11" key="1">
    <citation type="submission" date="2017-11" db="EMBL/GenBank/DDBJ databases">
        <authorList>
            <person name="Lima N.C."/>
            <person name="Parody-Merino A.M."/>
            <person name="Battley P.F."/>
            <person name="Fidler A.E."/>
            <person name="Prosdocimi F."/>
        </authorList>
    </citation>
    <scope>NUCLEOTIDE SEQUENCE [LARGE SCALE GENOMIC DNA]</scope>
</reference>
<evidence type="ECO:0000256" key="9">
    <source>
        <dbReference type="SAM" id="MobiDB-lite"/>
    </source>
</evidence>
<dbReference type="Gene3D" id="2.40.128.30">
    <property type="entry name" value="Avidin-like"/>
    <property type="match status" value="1"/>
</dbReference>
<sequence length="107" mass="11799">MHVSAVNSQGHFSSEYNTTMSSAQKPIEPSPLISSQHLDKDGQCTFGFTINWKKFSDSTAVFTSQCFAGAGGEEVLQTAWLLWEKVDSLPSNWKTTRTGCNIFTQMG</sequence>
<organism evidence="10 11">
    <name type="scientific">Limosa lapponica baueri</name>
    <dbReference type="NCBI Taxonomy" id="1758121"/>
    <lineage>
        <taxon>Eukaryota</taxon>
        <taxon>Metazoa</taxon>
        <taxon>Chordata</taxon>
        <taxon>Craniata</taxon>
        <taxon>Vertebrata</taxon>
        <taxon>Euteleostomi</taxon>
        <taxon>Archelosauria</taxon>
        <taxon>Archosauria</taxon>
        <taxon>Dinosauria</taxon>
        <taxon>Saurischia</taxon>
        <taxon>Theropoda</taxon>
        <taxon>Coelurosauria</taxon>
        <taxon>Aves</taxon>
        <taxon>Neognathae</taxon>
        <taxon>Neoaves</taxon>
        <taxon>Charadriiformes</taxon>
        <taxon>Scolopacidae</taxon>
        <taxon>Limosa</taxon>
    </lineage>
</organism>
<feature type="compositionally biased region" description="Polar residues" evidence="9">
    <location>
        <begin position="1"/>
        <end position="24"/>
    </location>
</feature>
<dbReference type="PROSITE" id="PS51326">
    <property type="entry name" value="AVIDIN_2"/>
    <property type="match status" value="1"/>
</dbReference>
<name>A0A2I0TTL6_LIMLA</name>
<keyword evidence="7 8" id="KW-0092">Biotin</keyword>
<evidence type="ECO:0000256" key="5">
    <source>
        <dbReference type="ARBA" id="ARBA00023157"/>
    </source>
</evidence>
<comment type="function">
    <text evidence="8">Forms a strong non-covalent specific complex with biotin.</text>
</comment>
<proteinExistence type="inferred from homology"/>
<reference evidence="11" key="2">
    <citation type="submission" date="2017-12" db="EMBL/GenBank/DDBJ databases">
        <title>Genome sequence of the Bar-tailed Godwit (Limosa lapponica baueri).</title>
        <authorList>
            <person name="Lima N.C.B."/>
            <person name="Parody-Merino A.M."/>
            <person name="Battley P.F."/>
            <person name="Fidler A.E."/>
            <person name="Prosdocimi F."/>
        </authorList>
    </citation>
    <scope>NUCLEOTIDE SEQUENCE [LARGE SCALE GENOMIC DNA]</scope>
</reference>
<evidence type="ECO:0000256" key="4">
    <source>
        <dbReference type="ARBA" id="ARBA00022729"/>
    </source>
</evidence>
<dbReference type="GO" id="GO:0005576">
    <property type="term" value="C:extracellular region"/>
    <property type="evidence" value="ECO:0007669"/>
    <property type="project" value="UniProtKB-SubCell"/>
</dbReference>
<dbReference type="PANTHER" id="PTHR34399">
    <property type="entry name" value="AVIDIN-RELATED"/>
    <property type="match status" value="1"/>
</dbReference>
<keyword evidence="5" id="KW-1015">Disulfide bond</keyword>
<keyword evidence="3 8" id="KW-0964">Secreted</keyword>